<sequence length="68" mass="6964">MRLMVRSRGVLLVGVVVLALGAGGGCGGEPNDEGIDAMGGEAPPDAPKSMEEYYQQQQQGGDASKRAS</sequence>
<keyword evidence="3" id="KW-1185">Reference proteome</keyword>
<gene>
    <name evidence="2" type="ORF">TsocGM_12150</name>
</gene>
<dbReference type="Proteomes" id="UP000280296">
    <property type="component" value="Unassembled WGS sequence"/>
</dbReference>
<reference evidence="2 3" key="2">
    <citation type="submission" date="2019-01" db="EMBL/GenBank/DDBJ databases">
        <title>Tautonia sociabilis, a novel thermotolerant planctomycete of Isosphaeraceae family, isolated from a 4000 m deep subterranean habitat.</title>
        <authorList>
            <person name="Kovaleva O.L."/>
            <person name="Elcheninov A.G."/>
            <person name="Van Heerden E."/>
            <person name="Toshchakov S.V."/>
            <person name="Novikov A."/>
            <person name="Bonch-Osmolovskaya E.A."/>
            <person name="Kublanov I.V."/>
        </authorList>
    </citation>
    <scope>NUCLEOTIDE SEQUENCE [LARGE SCALE GENOMIC DNA]</scope>
    <source>
        <strain evidence="2 3">GM2012</strain>
    </source>
</reference>
<reference evidence="2 3" key="1">
    <citation type="submission" date="2018-12" db="EMBL/GenBank/DDBJ databases">
        <authorList>
            <person name="Toschakov S.V."/>
        </authorList>
    </citation>
    <scope>NUCLEOTIDE SEQUENCE [LARGE SCALE GENOMIC DNA]</scope>
    <source>
        <strain evidence="2 3">GM2012</strain>
    </source>
</reference>
<dbReference type="AlphaFoldDB" id="A0A432MJX4"/>
<dbReference type="PROSITE" id="PS51257">
    <property type="entry name" value="PROKAR_LIPOPROTEIN"/>
    <property type="match status" value="1"/>
</dbReference>
<evidence type="ECO:0000313" key="3">
    <source>
        <dbReference type="Proteomes" id="UP000280296"/>
    </source>
</evidence>
<evidence type="ECO:0000256" key="1">
    <source>
        <dbReference type="SAM" id="MobiDB-lite"/>
    </source>
</evidence>
<accession>A0A432MJX4</accession>
<dbReference type="EMBL" id="RYZH01000021">
    <property type="protein sequence ID" value="RUL87426.1"/>
    <property type="molecule type" value="Genomic_DNA"/>
</dbReference>
<organism evidence="2 3">
    <name type="scientific">Tautonia sociabilis</name>
    <dbReference type="NCBI Taxonomy" id="2080755"/>
    <lineage>
        <taxon>Bacteria</taxon>
        <taxon>Pseudomonadati</taxon>
        <taxon>Planctomycetota</taxon>
        <taxon>Planctomycetia</taxon>
        <taxon>Isosphaerales</taxon>
        <taxon>Isosphaeraceae</taxon>
        <taxon>Tautonia</taxon>
    </lineage>
</organism>
<proteinExistence type="predicted"/>
<evidence type="ECO:0000313" key="2">
    <source>
        <dbReference type="EMBL" id="RUL87426.1"/>
    </source>
</evidence>
<protein>
    <submittedName>
        <fullName evidence="2">Uncharacterized protein</fullName>
    </submittedName>
</protein>
<feature type="region of interest" description="Disordered" evidence="1">
    <location>
        <begin position="23"/>
        <end position="68"/>
    </location>
</feature>
<name>A0A432MJX4_9BACT</name>
<dbReference type="RefSeq" id="WP_126725642.1">
    <property type="nucleotide sequence ID" value="NZ_RYZH01000021.1"/>
</dbReference>
<feature type="compositionally biased region" description="Low complexity" evidence="1">
    <location>
        <begin position="52"/>
        <end position="61"/>
    </location>
</feature>
<comment type="caution">
    <text evidence="2">The sequence shown here is derived from an EMBL/GenBank/DDBJ whole genome shotgun (WGS) entry which is preliminary data.</text>
</comment>